<feature type="domain" description="Luciferase-like" evidence="3">
    <location>
        <begin position="27"/>
        <end position="308"/>
    </location>
</feature>
<keyword evidence="1" id="KW-0560">Oxidoreductase</keyword>
<reference evidence="5" key="1">
    <citation type="submission" date="2016-10" db="EMBL/GenBank/DDBJ databases">
        <authorList>
            <person name="Varghese N."/>
            <person name="Submissions S."/>
        </authorList>
    </citation>
    <scope>NUCLEOTIDE SEQUENCE [LARGE SCALE GENOMIC DNA]</scope>
    <source>
        <strain evidence="5">IBRC-M 10760</strain>
    </source>
</reference>
<dbReference type="OrthoDB" id="194060at2157"/>
<dbReference type="InterPro" id="IPR011251">
    <property type="entry name" value="Luciferase-like_dom"/>
</dbReference>
<organism evidence="4 5">
    <name type="scientific">Halorientalis regularis</name>
    <dbReference type="NCBI Taxonomy" id="660518"/>
    <lineage>
        <taxon>Archaea</taxon>
        <taxon>Methanobacteriati</taxon>
        <taxon>Methanobacteriota</taxon>
        <taxon>Stenosarchaea group</taxon>
        <taxon>Halobacteria</taxon>
        <taxon>Halobacteriales</taxon>
        <taxon>Haloarculaceae</taxon>
        <taxon>Halorientalis</taxon>
    </lineage>
</organism>
<dbReference type="RefSeq" id="WP_092692598.1">
    <property type="nucleotide sequence ID" value="NZ_FNBK01000008.1"/>
</dbReference>
<dbReference type="EMBL" id="FNBK01000008">
    <property type="protein sequence ID" value="SDF70759.1"/>
    <property type="molecule type" value="Genomic_DNA"/>
</dbReference>
<keyword evidence="5" id="KW-1185">Reference proteome</keyword>
<evidence type="ECO:0000313" key="5">
    <source>
        <dbReference type="Proteomes" id="UP000199076"/>
    </source>
</evidence>
<dbReference type="GO" id="GO:0016705">
    <property type="term" value="F:oxidoreductase activity, acting on paired donors, with incorporation or reduction of molecular oxygen"/>
    <property type="evidence" value="ECO:0007669"/>
    <property type="project" value="InterPro"/>
</dbReference>
<evidence type="ECO:0000259" key="3">
    <source>
        <dbReference type="Pfam" id="PF00296"/>
    </source>
</evidence>
<dbReference type="SUPFAM" id="SSF51679">
    <property type="entry name" value="Bacterial luciferase-like"/>
    <property type="match status" value="1"/>
</dbReference>
<dbReference type="InterPro" id="IPR050564">
    <property type="entry name" value="F420-G6PD/mer"/>
</dbReference>
<dbReference type="AlphaFoldDB" id="A0A1G7NBQ2"/>
<dbReference type="CDD" id="cd01097">
    <property type="entry name" value="Tetrahydromethanopterin_reductase"/>
    <property type="match status" value="1"/>
</dbReference>
<feature type="region of interest" description="Disordered" evidence="2">
    <location>
        <begin position="206"/>
        <end position="226"/>
    </location>
</feature>
<dbReference type="PANTHER" id="PTHR43244">
    <property type="match status" value="1"/>
</dbReference>
<name>A0A1G7NBQ2_9EURY</name>
<dbReference type="Gene3D" id="3.20.20.30">
    <property type="entry name" value="Luciferase-like domain"/>
    <property type="match status" value="1"/>
</dbReference>
<sequence>MSSDTTFDYPRTGIVLPEYADRSGDWLVDYAEDAAASGFDSVWVGEGWGYNPFSLLARIAERTDCALGTCIANAFARSPAALAANALTINEATDGRFLLGLGSSTPQVVEGYHGQSFERPLRRIRETIEILDLALSGDRIDYDGEIFELGGFALNHADGQSVPVLNAALGTTNIAMSIDFADGLLPHLMPLPAVEDAIEEARERANRDRDLHVSPSIPTAVSDDPEEAREVLSRHVAYYVGSTDFYNGVVADHGYPEEAEAIQAAWEDGDKAAAAEAVTADLQDALGIAGTPEHARERVTELLDGVVDTALISFPQGATDEMFAATLDALPPEPN</sequence>
<accession>A0A1G7NBQ2</accession>
<evidence type="ECO:0000256" key="1">
    <source>
        <dbReference type="ARBA" id="ARBA00023002"/>
    </source>
</evidence>
<dbReference type="PANTHER" id="PTHR43244:SF1">
    <property type="entry name" value="5,10-METHYLENETETRAHYDROMETHANOPTERIN REDUCTASE"/>
    <property type="match status" value="1"/>
</dbReference>
<protein>
    <submittedName>
        <fullName evidence="4">Flavin-dependent oxidoreductase, luciferase family (Includes alkanesulfonate monooxygenase SsuD and methylene tetrahydromethanopterin reductase)</fullName>
    </submittedName>
</protein>
<dbReference type="InterPro" id="IPR036661">
    <property type="entry name" value="Luciferase-like_sf"/>
</dbReference>
<proteinExistence type="predicted"/>
<evidence type="ECO:0000256" key="2">
    <source>
        <dbReference type="SAM" id="MobiDB-lite"/>
    </source>
</evidence>
<dbReference type="GO" id="GO:0004497">
    <property type="term" value="F:monooxygenase activity"/>
    <property type="evidence" value="ECO:0007669"/>
    <property type="project" value="UniProtKB-KW"/>
</dbReference>
<dbReference type="STRING" id="660518.SAMN05216218_108237"/>
<dbReference type="Pfam" id="PF00296">
    <property type="entry name" value="Bac_luciferase"/>
    <property type="match status" value="1"/>
</dbReference>
<dbReference type="Proteomes" id="UP000199076">
    <property type="component" value="Unassembled WGS sequence"/>
</dbReference>
<evidence type="ECO:0000313" key="4">
    <source>
        <dbReference type="EMBL" id="SDF70759.1"/>
    </source>
</evidence>
<gene>
    <name evidence="4" type="ORF">SAMN05216218_108237</name>
</gene>
<keyword evidence="4" id="KW-0503">Monooxygenase</keyword>